<dbReference type="AlphaFoldDB" id="A0A0A2GYG0"/>
<keyword evidence="1" id="KW-0812">Transmembrane</keyword>
<dbReference type="KEGG" id="ddo:I597_1391"/>
<keyword evidence="3" id="KW-1185">Reference proteome</keyword>
<feature type="transmembrane region" description="Helical" evidence="1">
    <location>
        <begin position="20"/>
        <end position="38"/>
    </location>
</feature>
<dbReference type="EMBL" id="JSAQ01000001">
    <property type="protein sequence ID" value="KGO07588.1"/>
    <property type="molecule type" value="Genomic_DNA"/>
</dbReference>
<organism evidence="2 3">
    <name type="scientific">Dokdonia donghaensis DSW-1</name>
    <dbReference type="NCBI Taxonomy" id="1300343"/>
    <lineage>
        <taxon>Bacteria</taxon>
        <taxon>Pseudomonadati</taxon>
        <taxon>Bacteroidota</taxon>
        <taxon>Flavobacteriia</taxon>
        <taxon>Flavobacteriales</taxon>
        <taxon>Flavobacteriaceae</taxon>
        <taxon>Dokdonia</taxon>
    </lineage>
</organism>
<keyword evidence="1" id="KW-0472">Membrane</keyword>
<evidence type="ECO:0000256" key="1">
    <source>
        <dbReference type="SAM" id="Phobius"/>
    </source>
</evidence>
<feature type="transmembrane region" description="Helical" evidence="1">
    <location>
        <begin position="176"/>
        <end position="196"/>
    </location>
</feature>
<sequence>MGSKKFLHKITLQEFSKRKFLLGIVLGILTAVIFYYFLQYLFILLKSVHLAFVYNADNTLDTDTRNYIALFFSSISVALGNTISIAFIFSGTDTSSQKRKSGRRIINDQSALTPTAIFWILKILSLTIGSIIISHSSIVFKEIAYAIALLPIVLFFDQVKSLRRFLKGYTIAKMSIHFAILSLLVFIIALSNINAYDKQGNLQAITGSFANIPEFKLESEYSEDIFMDSHQNQIRFKVTEKNDSIKFFGWDRFLTYHDVQMSILESKQSHYRYDAVFYIDKSIKWNKLDTLFEKLLLINANKVLITITDSETLWEIYYKHRIFTSKELYNKWSNSKEYPPPPPPPRFFEEFILDKNVDTLNIASFKNTKTSIKDSIYSYIYEGAQSDTAFVFSINQDISVEDYLEFMIGYKKAIYQLRTDYNSHPQLRDDASARSKYPMIYKENHLQIGN</sequence>
<evidence type="ECO:0000313" key="3">
    <source>
        <dbReference type="Proteomes" id="UP000030140"/>
    </source>
</evidence>
<dbReference type="OrthoDB" id="9894825at2"/>
<gene>
    <name evidence="2" type="ORF">NV36_12560</name>
</gene>
<reference evidence="2 3" key="1">
    <citation type="submission" date="2014-10" db="EMBL/GenBank/DDBJ databases">
        <title>Draft genome sequence of the proteorhodopsin-containing marine bacterium Dokdonia donghaensis.</title>
        <authorList>
            <person name="Gomez-Consarnau L."/>
            <person name="Gonzalez J.M."/>
            <person name="Riedel T."/>
            <person name="Jaenicke S."/>
            <person name="Wagner-Doebler I."/>
            <person name="Fuhrman J.A."/>
        </authorList>
    </citation>
    <scope>NUCLEOTIDE SEQUENCE [LARGE SCALE GENOMIC DNA]</scope>
    <source>
        <strain evidence="2 3">DSW-1</strain>
    </source>
</reference>
<evidence type="ECO:0000313" key="2">
    <source>
        <dbReference type="EMBL" id="KGO07588.1"/>
    </source>
</evidence>
<proteinExistence type="predicted"/>
<dbReference type="Proteomes" id="UP000030140">
    <property type="component" value="Unassembled WGS sequence"/>
</dbReference>
<feature type="transmembrane region" description="Helical" evidence="1">
    <location>
        <begin position="67"/>
        <end position="90"/>
    </location>
</feature>
<accession>A0A0A2GYG0</accession>
<dbReference type="PATRIC" id="fig|1300343.5.peg.1400"/>
<comment type="caution">
    <text evidence="2">The sequence shown here is derived from an EMBL/GenBank/DDBJ whole genome shotgun (WGS) entry which is preliminary data.</text>
</comment>
<keyword evidence="1" id="KW-1133">Transmembrane helix</keyword>
<name>A0A0A2GYG0_9FLAO</name>
<dbReference type="RefSeq" id="WP_035327773.1">
    <property type="nucleotide sequence ID" value="NZ_CP015125.1"/>
</dbReference>
<protein>
    <submittedName>
        <fullName evidence="2">Uncharacterized protein</fullName>
    </submittedName>
</protein>
<feature type="transmembrane region" description="Helical" evidence="1">
    <location>
        <begin position="111"/>
        <end position="132"/>
    </location>
</feature>
<feature type="transmembrane region" description="Helical" evidence="1">
    <location>
        <begin position="138"/>
        <end position="156"/>
    </location>
</feature>